<dbReference type="PANTHER" id="PTHR40094:SF1">
    <property type="entry name" value="UBIQUITIN DOMAIN-CONTAINING PROTEIN"/>
    <property type="match status" value="1"/>
</dbReference>
<accession>A0A426U644</accession>
<reference evidence="3 4" key="1">
    <citation type="submission" date="2018-12" db="EMBL/GenBank/DDBJ databases">
        <title>Genome Sequence of Candidatus Viridilinea halotolerans isolated from saline sulfide-rich spring.</title>
        <authorList>
            <person name="Grouzdev D.S."/>
            <person name="Burganskaya E.I."/>
            <person name="Krutkina M.S."/>
            <person name="Sukhacheva M.V."/>
            <person name="Gorlenko V.M."/>
        </authorList>
    </citation>
    <scope>NUCLEOTIDE SEQUENCE [LARGE SCALE GENOMIC DNA]</scope>
    <source>
        <strain evidence="3">Chok-6</strain>
    </source>
</reference>
<dbReference type="Proteomes" id="UP000280307">
    <property type="component" value="Unassembled WGS sequence"/>
</dbReference>
<dbReference type="Gene3D" id="1.50.10.20">
    <property type="match status" value="1"/>
</dbReference>
<evidence type="ECO:0000259" key="2">
    <source>
        <dbReference type="SMART" id="SM01360"/>
    </source>
</evidence>
<evidence type="ECO:0000313" key="3">
    <source>
        <dbReference type="EMBL" id="RRR75451.1"/>
    </source>
</evidence>
<name>A0A426U644_9CHLR</name>
<sequence length="1190" mass="122927">MLAEGAALAQSDWLIATPSSAPPRTVALLLSDQLSYAPGGRVQITGLVRQRTAASLAMPAAATTCRLQLRTLNDTLLGPSTTCSINPATGALTGTLQLAPRLDPASYQIFAQIDDATFSLPIIVAASAPSDLTLSALVSDATSLELLVSRENLPAPGVPFSWQLQLKTVAPPALPPDFYTTTASPSPAVSIQGSSLSDEAGRLRVDIPPGSNAAAHSYHFSATTPDGPLSLSGLLSAGDPHVALRPASRIVASDQRNSVALLVRDGLGQPVANALINLEVYRVGSSGPALVNRRPRSDSSGQASVELVQLSPGAYEMVASAGGATTRMGLWVYGGTFSAWPTSRPDGLTLVTDRDHYAPGEEALLLIASPVRSGTLLLTTRSHGLPISQVRPFSAGQLIRIPITPDMAPGLVINASIASGDQVRSGTITIYVNLPILAPTLNLTSAERDLLPGGSTTLTLTTSGVAQAPFSTTLLALAPANAPPDGVAAQFAPRPPAPAWVATLPPTGGNSTPVPPAPPVGGQQVGAHINLSAASGTPMQQSGSLQLPDDVGSWRISGYALGDQLVSASTILTTSQPLHYRLSAPAYLAPSDRAQISLQLHNTSATSRTVAISLNANGMQLQPSQPIPSSLTLVPGATEQLHWQVRLQPDAASGQVQLRLRSAGLNEHESYTIARSAPAATGSSSSTSIGSGPLSLSLPASGDPSAPLQIALAPGYRAALAAQAEQLANKPNASVEAHAARAIIAARLASGLSGAARAPWEELAHASLAALDAAQNSDGGWGWWPNSPSQPFTSAFALEAQLTARAILNDPRPASLRASAYIGRVAASSEPDTQAYIAYVRTRAGHANPHIATLSSSDLAPDGLAFLAMSLPASQAAPLRTRLLAASTPVEATLQWSSDLARAMPHTPTSLTAVAIQAIRSANPAATQLPAAERALLGQWGRDGWGSPYEAARVALAMPMGSAAPSGGPTTLRLNSTDLFTSATAITTTRYFTIAASVLTKENQLQISATGNNPYMVASGYPQQPSAAPGQYALSQSLIDPTSGSPINPQTLQLDQIIAIRTTIIIAQTTPRASLSLHLPAGLTPLPLLSLADCPLPLAERDIDYPVCSTGFGTRPLPSRALPPFHLRESNTSGQITLDLAPLPPGIYSHTLLARASHRGHYHAPPSLLHIPYSHRAPLATATGIAVVIP</sequence>
<dbReference type="SUPFAM" id="SSF48239">
    <property type="entry name" value="Terpenoid cyclases/Protein prenyltransferases"/>
    <property type="match status" value="1"/>
</dbReference>
<comment type="caution">
    <text evidence="3">The sequence shown here is derived from an EMBL/GenBank/DDBJ whole genome shotgun (WGS) entry which is preliminary data.</text>
</comment>
<dbReference type="Gene3D" id="2.60.40.10">
    <property type="entry name" value="Immunoglobulins"/>
    <property type="match status" value="1"/>
</dbReference>
<dbReference type="SMART" id="SM01359">
    <property type="entry name" value="A2M_N_2"/>
    <property type="match status" value="1"/>
</dbReference>
<dbReference type="EMBL" id="RSAS01000188">
    <property type="protein sequence ID" value="RRR75451.1"/>
    <property type="molecule type" value="Genomic_DNA"/>
</dbReference>
<gene>
    <name evidence="3" type="ORF">EI684_04640</name>
</gene>
<dbReference type="InterPro" id="IPR013783">
    <property type="entry name" value="Ig-like_fold"/>
</dbReference>
<dbReference type="Pfam" id="PF00207">
    <property type="entry name" value="A2M"/>
    <property type="match status" value="1"/>
</dbReference>
<evidence type="ECO:0000313" key="4">
    <source>
        <dbReference type="Proteomes" id="UP000280307"/>
    </source>
</evidence>
<organism evidence="3 4">
    <name type="scientific">Candidatus Viridilinea halotolerans</name>
    <dbReference type="NCBI Taxonomy" id="2491704"/>
    <lineage>
        <taxon>Bacteria</taxon>
        <taxon>Bacillati</taxon>
        <taxon>Chloroflexota</taxon>
        <taxon>Chloroflexia</taxon>
        <taxon>Chloroflexales</taxon>
        <taxon>Chloroflexineae</taxon>
        <taxon>Oscillochloridaceae</taxon>
        <taxon>Candidatus Viridilinea</taxon>
    </lineage>
</organism>
<dbReference type="InterPro" id="IPR051802">
    <property type="entry name" value="YfhM-like"/>
</dbReference>
<feature type="domain" description="Alpha-2-macroglobulin bait region" evidence="1">
    <location>
        <begin position="348"/>
        <end position="477"/>
    </location>
</feature>
<dbReference type="InterPro" id="IPR008930">
    <property type="entry name" value="Terpenoid_cyclase/PrenylTrfase"/>
</dbReference>
<dbReference type="SMART" id="SM01360">
    <property type="entry name" value="A2M"/>
    <property type="match status" value="1"/>
</dbReference>
<dbReference type="Pfam" id="PF07703">
    <property type="entry name" value="A2M_BRD"/>
    <property type="match status" value="1"/>
</dbReference>
<protein>
    <recommendedName>
        <fullName evidence="5">Alpha-2-macroglobulin domain-containing protein</fullName>
    </recommendedName>
</protein>
<dbReference type="GO" id="GO:0004866">
    <property type="term" value="F:endopeptidase inhibitor activity"/>
    <property type="evidence" value="ECO:0007669"/>
    <property type="project" value="InterPro"/>
</dbReference>
<evidence type="ECO:0000259" key="1">
    <source>
        <dbReference type="SMART" id="SM01359"/>
    </source>
</evidence>
<dbReference type="PANTHER" id="PTHR40094">
    <property type="entry name" value="ALPHA-2-MACROGLOBULIN HOMOLOG"/>
    <property type="match status" value="1"/>
</dbReference>
<dbReference type="AlphaFoldDB" id="A0A426U644"/>
<dbReference type="InterPro" id="IPR001599">
    <property type="entry name" value="Macroglobln_a2"/>
</dbReference>
<evidence type="ECO:0008006" key="5">
    <source>
        <dbReference type="Google" id="ProtNLM"/>
    </source>
</evidence>
<feature type="domain" description="Alpha-2-macroglobulin" evidence="2">
    <location>
        <begin position="532"/>
        <end position="614"/>
    </location>
</feature>
<proteinExistence type="predicted"/>
<dbReference type="InterPro" id="IPR011625">
    <property type="entry name" value="A2M_N_BRD"/>
</dbReference>